<keyword evidence="3" id="KW-0812">Transmembrane</keyword>
<dbReference type="PANTHER" id="PTHR12812:SF0">
    <property type="entry name" value="HEPARAN-SULFATE 6-O-SULFOTRANSFERASE"/>
    <property type="match status" value="1"/>
</dbReference>
<dbReference type="GO" id="GO:0016020">
    <property type="term" value="C:membrane"/>
    <property type="evidence" value="ECO:0007669"/>
    <property type="project" value="UniProtKB-SubCell"/>
</dbReference>
<keyword evidence="4" id="KW-1133">Transmembrane helix</keyword>
<protein>
    <recommendedName>
        <fullName evidence="7">DUF4214 domain-containing protein</fullName>
    </recommendedName>
</protein>
<name>A0A2H1EEQ8_9ARCH</name>
<dbReference type="Pfam" id="PF03567">
    <property type="entry name" value="Sulfotransfer_2"/>
    <property type="match status" value="1"/>
</dbReference>
<dbReference type="OrthoDB" id="384064at2157"/>
<gene>
    <name evidence="8" type="ORF">NSIN_10197</name>
</gene>
<dbReference type="Proteomes" id="UP000232412">
    <property type="component" value="Unassembled WGS sequence"/>
</dbReference>
<keyword evidence="9" id="KW-1185">Reference proteome</keyword>
<organism evidence="8 9">
    <name type="scientific">Nitrosotalea sinensis</name>
    <dbReference type="NCBI Taxonomy" id="1499975"/>
    <lineage>
        <taxon>Archaea</taxon>
        <taxon>Nitrososphaerota</taxon>
        <taxon>Nitrososphaeria</taxon>
        <taxon>Nitrosotaleales</taxon>
        <taxon>Nitrosotaleaceae</taxon>
        <taxon>Nitrosotalea</taxon>
    </lineage>
</organism>
<evidence type="ECO:0000256" key="5">
    <source>
        <dbReference type="ARBA" id="ARBA00023136"/>
    </source>
</evidence>
<evidence type="ECO:0000256" key="6">
    <source>
        <dbReference type="ARBA" id="ARBA00023180"/>
    </source>
</evidence>
<comment type="subcellular location">
    <subcellularLocation>
        <location evidence="1">Membrane</location>
        <topology evidence="1">Single-pass membrane protein</topology>
    </subcellularLocation>
</comment>
<dbReference type="Pfam" id="PF13946">
    <property type="entry name" value="DUF4214"/>
    <property type="match status" value="1"/>
</dbReference>
<dbReference type="InterPro" id="IPR010635">
    <property type="entry name" value="Heparan_SO4-6-sulfoTrfase"/>
</dbReference>
<evidence type="ECO:0000256" key="1">
    <source>
        <dbReference type="ARBA" id="ARBA00004167"/>
    </source>
</evidence>
<evidence type="ECO:0000313" key="9">
    <source>
        <dbReference type="Proteomes" id="UP000232412"/>
    </source>
</evidence>
<evidence type="ECO:0000256" key="3">
    <source>
        <dbReference type="ARBA" id="ARBA00022692"/>
    </source>
</evidence>
<sequence length="522" mass="62309">MSRTKFPVKLEQNDVLYFLHIPKTAGTTFTSVLDSFFDYQSIFPEQVYRKLILDLPEDFTKYKLIRGHFGHTIYKIIPQNILYLTMLRDPIQRTISYYDHMKLAPTTNNWVHENFLSEIETSDSALQDPKKIPVFTNYQIRHLAVDLDIRSIAQYYKMNKRAFFFDTVEEFIHPDISDELLLQTAKQRLLEFSFFGLVERFEESLFLLYYTFGWKPIRSIWNLMVAPRKTSMHDISEHTMKIIKEYTKLDYELYEYAKELFEQRLFQMMDDLKERYYKPNLDKLSFREMMYVLLEKHYEEHFDYHYENSTSSINFDFSQKMFGTGWFRREINDAAKKFYRWTGPTTISTIDLPLSPESDLRIQLRIIGQASIEIRDSLRLLINGVSMESLFLVQNIHNPIYPDITPLIIETIVSKESLKNDKKFTQLTLMIKDTLNLRSLNPGYENREVGIALDKITIIPIVSAEYEKNVKGRISRYYTEYLRRKPDFEGLEYYFAQIMNGIIKLEDMPQILQDSSEFRNIR</sequence>
<dbReference type="SUPFAM" id="SSF52540">
    <property type="entry name" value="P-loop containing nucleoside triphosphate hydrolases"/>
    <property type="match status" value="1"/>
</dbReference>
<dbReference type="InterPro" id="IPR027417">
    <property type="entry name" value="P-loop_NTPase"/>
</dbReference>
<keyword evidence="6" id="KW-0325">Glycoprotein</keyword>
<dbReference type="Gene3D" id="3.40.50.300">
    <property type="entry name" value="P-loop containing nucleotide triphosphate hydrolases"/>
    <property type="match status" value="1"/>
</dbReference>
<dbReference type="AlphaFoldDB" id="A0A2H1EEQ8"/>
<dbReference type="PANTHER" id="PTHR12812">
    <property type="entry name" value="HEPARAN SULFATE 6-O-SULFOTRANSFERASE 3"/>
    <property type="match status" value="1"/>
</dbReference>
<keyword evidence="5" id="KW-0472">Membrane</keyword>
<feature type="domain" description="DUF4214" evidence="7">
    <location>
        <begin position="474"/>
        <end position="520"/>
    </location>
</feature>
<evidence type="ECO:0000313" key="8">
    <source>
        <dbReference type="EMBL" id="SHO42841.1"/>
    </source>
</evidence>
<proteinExistence type="predicted"/>
<accession>A0A2H1EEQ8</accession>
<evidence type="ECO:0000259" key="7">
    <source>
        <dbReference type="Pfam" id="PF13946"/>
    </source>
</evidence>
<keyword evidence="2" id="KW-0808">Transferase</keyword>
<reference evidence="9" key="1">
    <citation type="submission" date="2016-12" db="EMBL/GenBank/DDBJ databases">
        <authorList>
            <person name="Herbold C."/>
        </authorList>
    </citation>
    <scope>NUCLEOTIDE SEQUENCE [LARGE SCALE GENOMIC DNA]</scope>
</reference>
<dbReference type="InterPro" id="IPR005331">
    <property type="entry name" value="Sulfotransferase"/>
</dbReference>
<evidence type="ECO:0000256" key="2">
    <source>
        <dbReference type="ARBA" id="ARBA00022679"/>
    </source>
</evidence>
<dbReference type="InterPro" id="IPR025282">
    <property type="entry name" value="DUF4214"/>
</dbReference>
<dbReference type="EMBL" id="FRFC01000001">
    <property type="protein sequence ID" value="SHO42841.1"/>
    <property type="molecule type" value="Genomic_DNA"/>
</dbReference>
<dbReference type="GO" id="GO:0017095">
    <property type="term" value="F:heparan sulfate 6-sulfotransferase activity"/>
    <property type="evidence" value="ECO:0007669"/>
    <property type="project" value="TreeGrafter"/>
</dbReference>
<evidence type="ECO:0000256" key="4">
    <source>
        <dbReference type="ARBA" id="ARBA00022989"/>
    </source>
</evidence>